<dbReference type="InterPro" id="IPR008271">
    <property type="entry name" value="Ser/Thr_kinase_AS"/>
</dbReference>
<dbReference type="SMART" id="SM00220">
    <property type="entry name" value="S_TKc"/>
    <property type="match status" value="1"/>
</dbReference>
<comment type="caution">
    <text evidence="5">The sequence shown here is derived from an EMBL/GenBank/DDBJ whole genome shotgun (WGS) entry which is preliminary data.</text>
</comment>
<dbReference type="GO" id="GO:0004674">
    <property type="term" value="F:protein serine/threonine kinase activity"/>
    <property type="evidence" value="ECO:0007669"/>
    <property type="project" value="UniProtKB-KW"/>
</dbReference>
<keyword evidence="2" id="KW-0547">Nucleotide-binding</keyword>
<gene>
    <name evidence="5" type="ORF">KABA2_01S14432</name>
</gene>
<accession>A0A8H2VBY9</accession>
<dbReference type="InterPro" id="IPR011009">
    <property type="entry name" value="Kinase-like_dom_sf"/>
</dbReference>
<dbReference type="Pfam" id="PF00069">
    <property type="entry name" value="Pkinase"/>
    <property type="match status" value="1"/>
</dbReference>
<evidence type="ECO:0000256" key="3">
    <source>
        <dbReference type="ARBA" id="ARBA00022840"/>
    </source>
</evidence>
<reference evidence="5 6" key="1">
    <citation type="submission" date="2020-05" db="EMBL/GenBank/DDBJ databases">
        <authorList>
            <person name="Casaregola S."/>
            <person name="Devillers H."/>
            <person name="Grondin C."/>
        </authorList>
    </citation>
    <scope>NUCLEOTIDE SEQUENCE [LARGE SCALE GENOMIC DNA]</scope>
    <source>
        <strain evidence="5 6">CLIB 1767</strain>
    </source>
</reference>
<keyword evidence="6" id="KW-1185">Reference proteome</keyword>
<evidence type="ECO:0000313" key="5">
    <source>
        <dbReference type="EMBL" id="CAB4252472.1"/>
    </source>
</evidence>
<dbReference type="Proteomes" id="UP000644660">
    <property type="component" value="Unassembled WGS sequence"/>
</dbReference>
<keyword evidence="3" id="KW-0067">ATP-binding</keyword>
<keyword evidence="5" id="KW-0418">Kinase</keyword>
<dbReference type="GeneID" id="64855601"/>
<evidence type="ECO:0000256" key="2">
    <source>
        <dbReference type="ARBA" id="ARBA00022741"/>
    </source>
</evidence>
<sequence>MSKLSDLPLTERKLVKSTKFARIFNVNDKYAIKSISTDFIVAPHNHEVERSILLKLRSAIEESSSKDKGAIHIIGLLDYGRNEQDEDEVELLFPYYPFSLYELMRTQYRQSGHQELNKKFNPYYNLTTVTNEEDLPTRTKELIYKNYFDVNKYAYKYFLQIAEGLQFIHHNGIIHRDIKPQNIMVDVETDLLKITDFGISYDTQNTKQTVAESPERKITDVSSSIYKAPELLLGVKNYGYAVDIWSLLILVSQWFQKDTKMISTTGRIVSETRDDFYIPAIIDDGTQDGQNGSDIRLLLSIFSKFGYPKVLDWKEVSEFGSEDAFIGMFGEQGDGKYFKYLPDEEQLEQLKVLLPRLNEINDVTIRDGILNVMAKMLVYDSTKRISSDKLVSELASLKA</sequence>
<dbReference type="InterPro" id="IPR050117">
    <property type="entry name" value="MAPK"/>
</dbReference>
<dbReference type="RefSeq" id="XP_041404510.1">
    <property type="nucleotide sequence ID" value="XM_041548576.1"/>
</dbReference>
<keyword evidence="1" id="KW-0723">Serine/threonine-protein kinase</keyword>
<dbReference type="PANTHER" id="PTHR24055">
    <property type="entry name" value="MITOGEN-ACTIVATED PROTEIN KINASE"/>
    <property type="match status" value="1"/>
</dbReference>
<dbReference type="SUPFAM" id="SSF56112">
    <property type="entry name" value="Protein kinase-like (PK-like)"/>
    <property type="match status" value="1"/>
</dbReference>
<dbReference type="AlphaFoldDB" id="A0A8H2VBY9"/>
<dbReference type="EMBL" id="CAEFZW010000001">
    <property type="protein sequence ID" value="CAB4252472.1"/>
    <property type="molecule type" value="Genomic_DNA"/>
</dbReference>
<dbReference type="GO" id="GO:0005524">
    <property type="term" value="F:ATP binding"/>
    <property type="evidence" value="ECO:0007669"/>
    <property type="project" value="UniProtKB-KW"/>
</dbReference>
<feature type="domain" description="Protein kinase" evidence="4">
    <location>
        <begin position="1"/>
        <end position="397"/>
    </location>
</feature>
<keyword evidence="5" id="KW-0808">Transferase</keyword>
<protein>
    <submittedName>
        <fullName evidence="5">Similar to Saccharomyces cerevisiae YFL029C CAK1 Cyclin-dependent kinase-activating kinase required for passage through the cell cycle, phosphorylates and activates Cdc28p</fullName>
    </submittedName>
</protein>
<evidence type="ECO:0000313" key="6">
    <source>
        <dbReference type="Proteomes" id="UP000644660"/>
    </source>
</evidence>
<dbReference type="Gene3D" id="1.10.510.10">
    <property type="entry name" value="Transferase(Phosphotransferase) domain 1"/>
    <property type="match status" value="1"/>
</dbReference>
<dbReference type="InterPro" id="IPR000719">
    <property type="entry name" value="Prot_kinase_dom"/>
</dbReference>
<proteinExistence type="predicted"/>
<evidence type="ECO:0000256" key="1">
    <source>
        <dbReference type="ARBA" id="ARBA00022527"/>
    </source>
</evidence>
<name>A0A8H2VBY9_9SACH</name>
<organism evidence="5 6">
    <name type="scientific">Maudiozyma barnettii</name>
    <dbReference type="NCBI Taxonomy" id="61262"/>
    <lineage>
        <taxon>Eukaryota</taxon>
        <taxon>Fungi</taxon>
        <taxon>Dikarya</taxon>
        <taxon>Ascomycota</taxon>
        <taxon>Saccharomycotina</taxon>
        <taxon>Saccharomycetes</taxon>
        <taxon>Saccharomycetales</taxon>
        <taxon>Saccharomycetaceae</taxon>
        <taxon>Maudiozyma</taxon>
    </lineage>
</organism>
<evidence type="ECO:0000259" key="4">
    <source>
        <dbReference type="PROSITE" id="PS50011"/>
    </source>
</evidence>
<dbReference type="PROSITE" id="PS00108">
    <property type="entry name" value="PROTEIN_KINASE_ST"/>
    <property type="match status" value="1"/>
</dbReference>
<dbReference type="PROSITE" id="PS50011">
    <property type="entry name" value="PROTEIN_KINASE_DOM"/>
    <property type="match status" value="1"/>
</dbReference>